<dbReference type="PANTHER" id="PTHR43537">
    <property type="entry name" value="TRANSCRIPTIONAL REGULATOR, GNTR FAMILY"/>
    <property type="match status" value="1"/>
</dbReference>
<proteinExistence type="predicted"/>
<dbReference type="SMART" id="SM00345">
    <property type="entry name" value="HTH_GNTR"/>
    <property type="match status" value="1"/>
</dbReference>
<dbReference type="Pfam" id="PF07729">
    <property type="entry name" value="FCD"/>
    <property type="match status" value="1"/>
</dbReference>
<dbReference type="Gene3D" id="1.20.120.530">
    <property type="entry name" value="GntR ligand-binding domain-like"/>
    <property type="match status" value="1"/>
</dbReference>
<dbReference type="Pfam" id="PF00392">
    <property type="entry name" value="GntR"/>
    <property type="match status" value="1"/>
</dbReference>
<feature type="domain" description="HTH gntR-type" evidence="4">
    <location>
        <begin position="17"/>
        <end position="84"/>
    </location>
</feature>
<dbReference type="RefSeq" id="WP_377353526.1">
    <property type="nucleotide sequence ID" value="NZ_JBHTLQ010000019.1"/>
</dbReference>
<dbReference type="Proteomes" id="UP001597216">
    <property type="component" value="Unassembled WGS sequence"/>
</dbReference>
<evidence type="ECO:0000313" key="5">
    <source>
        <dbReference type="EMBL" id="MFD1190979.1"/>
    </source>
</evidence>
<name>A0ABW3T1E9_9CAUL</name>
<dbReference type="InterPro" id="IPR036390">
    <property type="entry name" value="WH_DNA-bd_sf"/>
</dbReference>
<accession>A0ABW3T1E9</accession>
<dbReference type="InterPro" id="IPR008920">
    <property type="entry name" value="TF_FadR/GntR_C"/>
</dbReference>
<dbReference type="SUPFAM" id="SSF48008">
    <property type="entry name" value="GntR ligand-binding domain-like"/>
    <property type="match status" value="1"/>
</dbReference>
<dbReference type="InterPro" id="IPR000524">
    <property type="entry name" value="Tscrpt_reg_HTH_GntR"/>
</dbReference>
<evidence type="ECO:0000259" key="4">
    <source>
        <dbReference type="PROSITE" id="PS50949"/>
    </source>
</evidence>
<dbReference type="PROSITE" id="PS50949">
    <property type="entry name" value="HTH_GNTR"/>
    <property type="match status" value="1"/>
</dbReference>
<protein>
    <submittedName>
        <fullName evidence="5">GntR family transcriptional regulator</fullName>
    </submittedName>
</protein>
<comment type="caution">
    <text evidence="5">The sequence shown here is derived from an EMBL/GenBank/DDBJ whole genome shotgun (WGS) entry which is preliminary data.</text>
</comment>
<evidence type="ECO:0000256" key="1">
    <source>
        <dbReference type="ARBA" id="ARBA00023015"/>
    </source>
</evidence>
<dbReference type="PANTHER" id="PTHR43537:SF52">
    <property type="entry name" value="FATTY ACID METABOLISM REGULATOR PROTEIN"/>
    <property type="match status" value="1"/>
</dbReference>
<dbReference type="SMART" id="SM00895">
    <property type="entry name" value="FCD"/>
    <property type="match status" value="1"/>
</dbReference>
<keyword evidence="1" id="KW-0805">Transcription regulation</keyword>
<dbReference type="InterPro" id="IPR036388">
    <property type="entry name" value="WH-like_DNA-bd_sf"/>
</dbReference>
<evidence type="ECO:0000313" key="6">
    <source>
        <dbReference type="Proteomes" id="UP001597216"/>
    </source>
</evidence>
<dbReference type="SUPFAM" id="SSF46785">
    <property type="entry name" value="Winged helix' DNA-binding domain"/>
    <property type="match status" value="1"/>
</dbReference>
<dbReference type="InterPro" id="IPR011711">
    <property type="entry name" value="GntR_C"/>
</dbReference>
<gene>
    <name evidence="5" type="ORF">ACFQ27_10345</name>
</gene>
<evidence type="ECO:0000256" key="2">
    <source>
        <dbReference type="ARBA" id="ARBA00023125"/>
    </source>
</evidence>
<sequence>MTSEPKRAGRPARKSAQTLDARLSETLIREIIENKYAPGDWLREQEISDRHGVSRASVREALRNVARAGFVEMQPWRGAQVTQVGLDELIEIFVLLEDVYAQSARLAAAHFPEALFPRLEAQMAELDAALRAGASKAELCSKSFELGRFIGRHCGSRMSYRMLIQVGSLALWQQLLLTPGTPLAVEQSAHAHNILVSAIKTREGEVAAAAARLTTLITRSSLIAENGPVSAPATLGAKRLERRLRTTG</sequence>
<evidence type="ECO:0000256" key="3">
    <source>
        <dbReference type="ARBA" id="ARBA00023163"/>
    </source>
</evidence>
<dbReference type="Gene3D" id="1.10.10.10">
    <property type="entry name" value="Winged helix-like DNA-binding domain superfamily/Winged helix DNA-binding domain"/>
    <property type="match status" value="1"/>
</dbReference>
<dbReference type="EMBL" id="JBHTLQ010000019">
    <property type="protein sequence ID" value="MFD1190979.1"/>
    <property type="molecule type" value="Genomic_DNA"/>
</dbReference>
<keyword evidence="2" id="KW-0238">DNA-binding</keyword>
<organism evidence="5 6">
    <name type="scientific">Phenylobacterium conjunctum</name>
    <dbReference type="NCBI Taxonomy" id="1298959"/>
    <lineage>
        <taxon>Bacteria</taxon>
        <taxon>Pseudomonadati</taxon>
        <taxon>Pseudomonadota</taxon>
        <taxon>Alphaproteobacteria</taxon>
        <taxon>Caulobacterales</taxon>
        <taxon>Caulobacteraceae</taxon>
        <taxon>Phenylobacterium</taxon>
    </lineage>
</organism>
<keyword evidence="6" id="KW-1185">Reference proteome</keyword>
<keyword evidence="3" id="KW-0804">Transcription</keyword>
<reference evidence="6" key="1">
    <citation type="journal article" date="2019" name="Int. J. Syst. Evol. Microbiol.">
        <title>The Global Catalogue of Microorganisms (GCM) 10K type strain sequencing project: providing services to taxonomists for standard genome sequencing and annotation.</title>
        <authorList>
            <consortium name="The Broad Institute Genomics Platform"/>
            <consortium name="The Broad Institute Genome Sequencing Center for Infectious Disease"/>
            <person name="Wu L."/>
            <person name="Ma J."/>
        </authorList>
    </citation>
    <scope>NUCLEOTIDE SEQUENCE [LARGE SCALE GENOMIC DNA]</scope>
    <source>
        <strain evidence="6">CCUG 55074</strain>
    </source>
</reference>